<feature type="transmembrane region" description="Helical" evidence="8">
    <location>
        <begin position="6"/>
        <end position="27"/>
    </location>
</feature>
<keyword evidence="10" id="KW-1185">Reference proteome</keyword>
<evidence type="ECO:0000256" key="2">
    <source>
        <dbReference type="ARBA" id="ARBA00010145"/>
    </source>
</evidence>
<comment type="similarity">
    <text evidence="2">Belongs to the auxin efflux carrier (TC 2.A.69) family.</text>
</comment>
<gene>
    <name evidence="9" type="ORF">EDC19_0709</name>
</gene>
<sequence length="320" mass="35128">MDIFLHIVGNNIVPIFLLIGIGFVVSRKFEIDIKTLSKINFYIFVPGFVLVNLYTTEIPLDLLKVLVFAITFLMVNMLIGSIIAKVRNYDDKLANAYKNSIMFYNSGNIGIPLITLVFSASIFTEAQLNLAVTAQIMVMVVQNITTNTIGFFNADKANMHWKQSIKKILKMPTVYAIPTALILKWITINTGYDFTEFPGWPGLEYIRSGLISIALVSLGVQLSKTKVTLTNKKVYLAVAIRLIGGPIMAVGLIMLMGFDGVVAQTLMISSSVPTAVNTALIAVECDNCPDFASQTVMFATLLSAITLTFVIFTAGIIFPI</sequence>
<feature type="transmembrane region" description="Helical" evidence="8">
    <location>
        <begin position="173"/>
        <end position="192"/>
    </location>
</feature>
<feature type="transmembrane region" description="Helical" evidence="8">
    <location>
        <begin position="39"/>
        <end position="56"/>
    </location>
</feature>
<evidence type="ECO:0000256" key="5">
    <source>
        <dbReference type="ARBA" id="ARBA00022692"/>
    </source>
</evidence>
<evidence type="ECO:0008006" key="11">
    <source>
        <dbReference type="Google" id="ProtNLM"/>
    </source>
</evidence>
<dbReference type="RefSeq" id="WP_132280586.1">
    <property type="nucleotide sequence ID" value="NZ_SMGQ01000011.1"/>
</dbReference>
<organism evidence="9 10">
    <name type="scientific">Natranaerovirga hydrolytica</name>
    <dbReference type="NCBI Taxonomy" id="680378"/>
    <lineage>
        <taxon>Bacteria</taxon>
        <taxon>Bacillati</taxon>
        <taxon>Bacillota</taxon>
        <taxon>Clostridia</taxon>
        <taxon>Lachnospirales</taxon>
        <taxon>Natranaerovirgaceae</taxon>
        <taxon>Natranaerovirga</taxon>
    </lineage>
</organism>
<dbReference type="Gene3D" id="1.20.1530.20">
    <property type="match status" value="1"/>
</dbReference>
<feature type="transmembrane region" description="Helical" evidence="8">
    <location>
        <begin position="204"/>
        <end position="222"/>
    </location>
</feature>
<feature type="transmembrane region" description="Helical" evidence="8">
    <location>
        <begin position="62"/>
        <end position="83"/>
    </location>
</feature>
<evidence type="ECO:0000256" key="8">
    <source>
        <dbReference type="SAM" id="Phobius"/>
    </source>
</evidence>
<dbReference type="InterPro" id="IPR038770">
    <property type="entry name" value="Na+/solute_symporter_sf"/>
</dbReference>
<evidence type="ECO:0000256" key="4">
    <source>
        <dbReference type="ARBA" id="ARBA00022475"/>
    </source>
</evidence>
<dbReference type="GO" id="GO:0055085">
    <property type="term" value="P:transmembrane transport"/>
    <property type="evidence" value="ECO:0007669"/>
    <property type="project" value="InterPro"/>
</dbReference>
<dbReference type="PANTHER" id="PTHR36838">
    <property type="entry name" value="AUXIN EFFLUX CARRIER FAMILY PROTEIN"/>
    <property type="match status" value="1"/>
</dbReference>
<feature type="transmembrane region" description="Helical" evidence="8">
    <location>
        <begin position="130"/>
        <end position="152"/>
    </location>
</feature>
<comment type="subcellular location">
    <subcellularLocation>
        <location evidence="1">Cell membrane</location>
        <topology evidence="1">Multi-pass membrane protein</topology>
    </subcellularLocation>
</comment>
<evidence type="ECO:0000256" key="7">
    <source>
        <dbReference type="ARBA" id="ARBA00023136"/>
    </source>
</evidence>
<name>A0A4R1N5M0_9FIRM</name>
<dbReference type="AlphaFoldDB" id="A0A4R1N5M0"/>
<dbReference type="EMBL" id="SMGQ01000011">
    <property type="protein sequence ID" value="TCK98289.1"/>
    <property type="molecule type" value="Genomic_DNA"/>
</dbReference>
<feature type="transmembrane region" description="Helical" evidence="8">
    <location>
        <begin position="234"/>
        <end position="255"/>
    </location>
</feature>
<evidence type="ECO:0000256" key="1">
    <source>
        <dbReference type="ARBA" id="ARBA00004651"/>
    </source>
</evidence>
<keyword evidence="3" id="KW-0813">Transport</keyword>
<keyword evidence="5 8" id="KW-0812">Transmembrane</keyword>
<evidence type="ECO:0000313" key="10">
    <source>
        <dbReference type="Proteomes" id="UP000294545"/>
    </source>
</evidence>
<comment type="caution">
    <text evidence="9">The sequence shown here is derived from an EMBL/GenBank/DDBJ whole genome shotgun (WGS) entry which is preliminary data.</text>
</comment>
<protein>
    <recommendedName>
        <fullName evidence="11">AEC family transporter</fullName>
    </recommendedName>
</protein>
<dbReference type="Pfam" id="PF03547">
    <property type="entry name" value="Mem_trans"/>
    <property type="match status" value="1"/>
</dbReference>
<feature type="transmembrane region" description="Helical" evidence="8">
    <location>
        <begin position="261"/>
        <end position="283"/>
    </location>
</feature>
<dbReference type="PANTHER" id="PTHR36838:SF1">
    <property type="entry name" value="SLR1864 PROTEIN"/>
    <property type="match status" value="1"/>
</dbReference>
<feature type="transmembrane region" description="Helical" evidence="8">
    <location>
        <begin position="295"/>
        <end position="318"/>
    </location>
</feature>
<evidence type="ECO:0000256" key="3">
    <source>
        <dbReference type="ARBA" id="ARBA00022448"/>
    </source>
</evidence>
<dbReference type="Proteomes" id="UP000294545">
    <property type="component" value="Unassembled WGS sequence"/>
</dbReference>
<keyword evidence="6 8" id="KW-1133">Transmembrane helix</keyword>
<reference evidence="9 10" key="1">
    <citation type="submission" date="2019-03" db="EMBL/GenBank/DDBJ databases">
        <title>Genomic Encyclopedia of Type Strains, Phase IV (KMG-IV): sequencing the most valuable type-strain genomes for metagenomic binning, comparative biology and taxonomic classification.</title>
        <authorList>
            <person name="Goeker M."/>
        </authorList>
    </citation>
    <scope>NUCLEOTIDE SEQUENCE [LARGE SCALE GENOMIC DNA]</scope>
    <source>
        <strain evidence="9 10">DSM 24176</strain>
    </source>
</reference>
<accession>A0A4R1N5M0</accession>
<dbReference type="GO" id="GO:0005886">
    <property type="term" value="C:plasma membrane"/>
    <property type="evidence" value="ECO:0007669"/>
    <property type="project" value="UniProtKB-SubCell"/>
</dbReference>
<keyword evidence="4" id="KW-1003">Cell membrane</keyword>
<evidence type="ECO:0000313" key="9">
    <source>
        <dbReference type="EMBL" id="TCK98289.1"/>
    </source>
</evidence>
<proteinExistence type="inferred from homology"/>
<dbReference type="InterPro" id="IPR004776">
    <property type="entry name" value="Mem_transp_PIN-like"/>
</dbReference>
<dbReference type="OrthoDB" id="527159at2"/>
<feature type="transmembrane region" description="Helical" evidence="8">
    <location>
        <begin position="103"/>
        <end position="124"/>
    </location>
</feature>
<keyword evidence="7 8" id="KW-0472">Membrane</keyword>
<evidence type="ECO:0000256" key="6">
    <source>
        <dbReference type="ARBA" id="ARBA00022989"/>
    </source>
</evidence>